<proteinExistence type="predicted"/>
<keyword evidence="3" id="KW-1185">Reference proteome</keyword>
<sequence>MEVRNCRTCGRLFNYIGGNPNMCPACRDDLEKKFQEVKSYIQDNPRASIQQISEDNEVSTNQLRQWIREERLQFTDDSPIGIECENCGASIKTGRFCENCKNTMANSLAQSIEKPKPIEEPKKKPDNKNKMRFLEK</sequence>
<dbReference type="AlphaFoldDB" id="A0A1H7GYH5"/>
<reference evidence="3" key="1">
    <citation type="submission" date="2016-10" db="EMBL/GenBank/DDBJ databases">
        <authorList>
            <person name="Varghese N."/>
        </authorList>
    </citation>
    <scope>NUCLEOTIDE SEQUENCE [LARGE SCALE GENOMIC DNA]</scope>
    <source>
        <strain evidence="3">ACV-9</strain>
    </source>
</reference>
<dbReference type="Proteomes" id="UP000182321">
    <property type="component" value="Unassembled WGS sequence"/>
</dbReference>
<name>A0A1H7GYH5_9FIRM</name>
<accession>A0A1H7GYH5</accession>
<gene>
    <name evidence="2" type="ORF">SAMN02910377_00848</name>
</gene>
<keyword evidence="2" id="KW-0966">Cell projection</keyword>
<dbReference type="Gene3D" id="2.170.220.10">
    <property type="match status" value="1"/>
</dbReference>
<keyword evidence="2" id="KW-0282">Flagellum</keyword>
<evidence type="ECO:0000256" key="1">
    <source>
        <dbReference type="SAM" id="MobiDB-lite"/>
    </source>
</evidence>
<dbReference type="RefSeq" id="WP_044938876.1">
    <property type="nucleotide sequence ID" value="NZ_FNZX01000005.1"/>
</dbReference>
<feature type="compositionally biased region" description="Basic and acidic residues" evidence="1">
    <location>
        <begin position="113"/>
        <end position="136"/>
    </location>
</feature>
<feature type="region of interest" description="Disordered" evidence="1">
    <location>
        <begin position="111"/>
        <end position="136"/>
    </location>
</feature>
<dbReference type="EMBL" id="FNZX01000005">
    <property type="protein sequence ID" value="SEK43079.1"/>
    <property type="molecule type" value="Genomic_DNA"/>
</dbReference>
<evidence type="ECO:0000313" key="2">
    <source>
        <dbReference type="EMBL" id="SEK43079.1"/>
    </source>
</evidence>
<keyword evidence="2" id="KW-0969">Cilium</keyword>
<organism evidence="2 3">
    <name type="scientific">Pseudobutyrivibrio ruminis</name>
    <dbReference type="NCBI Taxonomy" id="46206"/>
    <lineage>
        <taxon>Bacteria</taxon>
        <taxon>Bacillati</taxon>
        <taxon>Bacillota</taxon>
        <taxon>Clostridia</taxon>
        <taxon>Lachnospirales</taxon>
        <taxon>Lachnospiraceae</taxon>
        <taxon>Pseudobutyrivibrio</taxon>
    </lineage>
</organism>
<evidence type="ECO:0000313" key="3">
    <source>
        <dbReference type="Proteomes" id="UP000182321"/>
    </source>
</evidence>
<protein>
    <submittedName>
        <fullName evidence="2">Flagellar operon protein TIGR03826</fullName>
    </submittedName>
</protein>